<comment type="similarity">
    <text evidence="1">Belongs to the eukaryotic initiation factor 4G family.</text>
</comment>
<evidence type="ECO:0000256" key="4">
    <source>
        <dbReference type="SAM" id="MobiDB-lite"/>
    </source>
</evidence>
<protein>
    <submittedName>
        <fullName evidence="6">Eukaryotic translation initiation factor 4 gamma</fullName>
    </submittedName>
</protein>
<dbReference type="GO" id="GO:0003743">
    <property type="term" value="F:translation initiation factor activity"/>
    <property type="evidence" value="ECO:0007669"/>
    <property type="project" value="UniProtKB-KW"/>
</dbReference>
<comment type="caution">
    <text evidence="6">The sequence shown here is derived from an EMBL/GenBank/DDBJ whole genome shotgun (WGS) entry which is preliminary data.</text>
</comment>
<feature type="compositionally biased region" description="Polar residues" evidence="4">
    <location>
        <begin position="110"/>
        <end position="119"/>
    </location>
</feature>
<dbReference type="GO" id="GO:0016281">
    <property type="term" value="C:eukaryotic translation initiation factor 4F complex"/>
    <property type="evidence" value="ECO:0007669"/>
    <property type="project" value="TreeGrafter"/>
</dbReference>
<keyword evidence="5" id="KW-0812">Transmembrane</keyword>
<keyword evidence="2 6" id="KW-0396">Initiation factor</keyword>
<organism evidence="6 7">
    <name type="scientific">Reticulomyxa filosa</name>
    <dbReference type="NCBI Taxonomy" id="46433"/>
    <lineage>
        <taxon>Eukaryota</taxon>
        <taxon>Sar</taxon>
        <taxon>Rhizaria</taxon>
        <taxon>Retaria</taxon>
        <taxon>Foraminifera</taxon>
        <taxon>Monothalamids</taxon>
        <taxon>Reticulomyxidae</taxon>
        <taxon>Reticulomyxa</taxon>
    </lineage>
</organism>
<evidence type="ECO:0000313" key="7">
    <source>
        <dbReference type="Proteomes" id="UP000023152"/>
    </source>
</evidence>
<feature type="region of interest" description="Disordered" evidence="4">
    <location>
        <begin position="110"/>
        <end position="143"/>
    </location>
</feature>
<dbReference type="SUPFAM" id="SSF48371">
    <property type="entry name" value="ARM repeat"/>
    <property type="match status" value="1"/>
</dbReference>
<evidence type="ECO:0000256" key="3">
    <source>
        <dbReference type="ARBA" id="ARBA00022917"/>
    </source>
</evidence>
<dbReference type="InterPro" id="IPR016024">
    <property type="entry name" value="ARM-type_fold"/>
</dbReference>
<name>X6MXR3_RETFI</name>
<evidence type="ECO:0000313" key="6">
    <source>
        <dbReference type="EMBL" id="ETO18626.1"/>
    </source>
</evidence>
<feature type="transmembrane region" description="Helical" evidence="5">
    <location>
        <begin position="169"/>
        <end position="190"/>
    </location>
</feature>
<keyword evidence="7" id="KW-1185">Reference proteome</keyword>
<dbReference type="AlphaFoldDB" id="X6MXR3"/>
<keyword evidence="5" id="KW-0472">Membrane</keyword>
<feature type="transmembrane region" description="Helical" evidence="5">
    <location>
        <begin position="469"/>
        <end position="484"/>
    </location>
</feature>
<dbReference type="PANTHER" id="PTHR23253:SF9">
    <property type="entry name" value="EUKARYOTIC TRANSLATION INITIATION FACTOR 4 GAMMA 2"/>
    <property type="match status" value="1"/>
</dbReference>
<keyword evidence="3" id="KW-0648">Protein biosynthesis</keyword>
<evidence type="ECO:0000256" key="1">
    <source>
        <dbReference type="ARBA" id="ARBA00005775"/>
    </source>
</evidence>
<dbReference type="PANTHER" id="PTHR23253">
    <property type="entry name" value="EUKARYOTIC TRANSLATION INITIATION FACTOR 4 GAMMA"/>
    <property type="match status" value="1"/>
</dbReference>
<dbReference type="GO" id="GO:0003729">
    <property type="term" value="F:mRNA binding"/>
    <property type="evidence" value="ECO:0007669"/>
    <property type="project" value="TreeGrafter"/>
</dbReference>
<sequence>MSQKVIFDGFMRELLNNKEYRPNALDIEALCTLLEQCSTNLRKKEEEKKLAELYLKKMQDFAKHMEPRIRFRVEEICDIKNNHWLNQRKHEKAKTLKEIHEDFYHQQDQTARSFPQNSRGGHFSGNNKKNLYNANPNDLKRSRAGDIDDARVSGGIPTSAGGQFHPRSYYFANVVCSLFPILFKFFFFFATATKSRTSSRYERGGASPPPEARSANTNKSTRDRPPTGKQKAGGGNAKTRISRSQSEPSTMDVEEKKTESNEPVAIKKAIVLNSEEEVIQAFDDCLEACCKADNLDGVKQFVSDNLSQLTSHVWAEVAVKTCQIWKFKDIRAAFEPLIGHAVSQGWLTHEIAVEMVQELGSRFESERADVPMLQQIYGTVFSAIVINAKTNDFVDIFKVFVIAAQEADTTPKNWMPLLKFGLENLIANDKEKHLLIPFKSLGFASLIDSRFLKVIRVFIPLFFMDKKKWLLLYFFLFLIIVFFFE</sequence>
<reference evidence="6 7" key="1">
    <citation type="journal article" date="2013" name="Curr. Biol.">
        <title>The Genome of the Foraminiferan Reticulomyxa filosa.</title>
        <authorList>
            <person name="Glockner G."/>
            <person name="Hulsmann N."/>
            <person name="Schleicher M."/>
            <person name="Noegel A.A."/>
            <person name="Eichinger L."/>
            <person name="Gallinger C."/>
            <person name="Pawlowski J."/>
            <person name="Sierra R."/>
            <person name="Euteneuer U."/>
            <person name="Pillet L."/>
            <person name="Moustafa A."/>
            <person name="Platzer M."/>
            <person name="Groth M."/>
            <person name="Szafranski K."/>
            <person name="Schliwa M."/>
        </authorList>
    </citation>
    <scope>NUCLEOTIDE SEQUENCE [LARGE SCALE GENOMIC DNA]</scope>
</reference>
<evidence type="ECO:0000256" key="5">
    <source>
        <dbReference type="SAM" id="Phobius"/>
    </source>
</evidence>
<dbReference type="OrthoDB" id="514777at2759"/>
<feature type="compositionally biased region" description="Low complexity" evidence="4">
    <location>
        <begin position="126"/>
        <end position="137"/>
    </location>
</feature>
<gene>
    <name evidence="6" type="ORF">RFI_18638</name>
</gene>
<dbReference type="Gene3D" id="1.25.40.180">
    <property type="match status" value="1"/>
</dbReference>
<feature type="region of interest" description="Disordered" evidence="4">
    <location>
        <begin position="198"/>
        <end position="260"/>
    </location>
</feature>
<accession>X6MXR3</accession>
<keyword evidence="5" id="KW-1133">Transmembrane helix</keyword>
<dbReference type="Proteomes" id="UP000023152">
    <property type="component" value="Unassembled WGS sequence"/>
</dbReference>
<dbReference type="EMBL" id="ASPP01014640">
    <property type="protein sequence ID" value="ETO18626.1"/>
    <property type="molecule type" value="Genomic_DNA"/>
</dbReference>
<proteinExistence type="inferred from homology"/>
<evidence type="ECO:0000256" key="2">
    <source>
        <dbReference type="ARBA" id="ARBA00022540"/>
    </source>
</evidence>